<gene>
    <name evidence="3" type="ORF">Pme01_26780</name>
</gene>
<keyword evidence="4" id="KW-1185">Reference proteome</keyword>
<feature type="domain" description="UspA" evidence="2">
    <location>
        <begin position="180"/>
        <end position="318"/>
    </location>
</feature>
<evidence type="ECO:0000313" key="3">
    <source>
        <dbReference type="EMBL" id="GII23081.1"/>
    </source>
</evidence>
<dbReference type="EMBL" id="BOON01000024">
    <property type="protein sequence ID" value="GII23081.1"/>
    <property type="molecule type" value="Genomic_DNA"/>
</dbReference>
<dbReference type="PRINTS" id="PR01438">
    <property type="entry name" value="UNVRSLSTRESS"/>
</dbReference>
<evidence type="ECO:0000313" key="4">
    <source>
        <dbReference type="Proteomes" id="UP000599074"/>
    </source>
</evidence>
<reference evidence="3" key="1">
    <citation type="submission" date="2021-01" db="EMBL/GenBank/DDBJ databases">
        <title>Whole genome shotgun sequence of Planosporangium mesophilum NBRC 109066.</title>
        <authorList>
            <person name="Komaki H."/>
            <person name="Tamura T."/>
        </authorList>
    </citation>
    <scope>NUCLEOTIDE SEQUENCE</scope>
    <source>
        <strain evidence="3">NBRC 109066</strain>
    </source>
</reference>
<comment type="similarity">
    <text evidence="1">Belongs to the universal stress protein A family.</text>
</comment>
<evidence type="ECO:0000259" key="2">
    <source>
        <dbReference type="Pfam" id="PF00582"/>
    </source>
</evidence>
<dbReference type="RefSeq" id="WP_168115700.1">
    <property type="nucleotide sequence ID" value="NZ_BOON01000024.1"/>
</dbReference>
<protein>
    <recommendedName>
        <fullName evidence="2">UspA domain-containing protein</fullName>
    </recommendedName>
</protein>
<name>A0A8J3TCV4_9ACTN</name>
<dbReference type="AlphaFoldDB" id="A0A8J3TCV4"/>
<dbReference type="InterPro" id="IPR006016">
    <property type="entry name" value="UspA"/>
</dbReference>
<dbReference type="SUPFAM" id="SSF52402">
    <property type="entry name" value="Adenine nucleotide alpha hydrolases-like"/>
    <property type="match status" value="2"/>
</dbReference>
<comment type="caution">
    <text evidence="3">The sequence shown here is derived from an EMBL/GenBank/DDBJ whole genome shotgun (WGS) entry which is preliminary data.</text>
</comment>
<dbReference type="Pfam" id="PF00582">
    <property type="entry name" value="Usp"/>
    <property type="match status" value="2"/>
</dbReference>
<evidence type="ECO:0000256" key="1">
    <source>
        <dbReference type="ARBA" id="ARBA00008791"/>
    </source>
</evidence>
<dbReference type="InterPro" id="IPR006015">
    <property type="entry name" value="Universal_stress_UspA"/>
</dbReference>
<organism evidence="3 4">
    <name type="scientific">Planosporangium mesophilum</name>
    <dbReference type="NCBI Taxonomy" id="689768"/>
    <lineage>
        <taxon>Bacteria</taxon>
        <taxon>Bacillati</taxon>
        <taxon>Actinomycetota</taxon>
        <taxon>Actinomycetes</taxon>
        <taxon>Micromonosporales</taxon>
        <taxon>Micromonosporaceae</taxon>
        <taxon>Planosporangium</taxon>
    </lineage>
</organism>
<dbReference type="InterPro" id="IPR014729">
    <property type="entry name" value="Rossmann-like_a/b/a_fold"/>
</dbReference>
<dbReference type="PANTHER" id="PTHR46268">
    <property type="entry name" value="STRESS RESPONSE PROTEIN NHAX"/>
    <property type="match status" value="1"/>
</dbReference>
<dbReference type="Proteomes" id="UP000599074">
    <property type="component" value="Unassembled WGS sequence"/>
</dbReference>
<proteinExistence type="inferred from homology"/>
<dbReference type="Gene3D" id="3.40.50.620">
    <property type="entry name" value="HUPs"/>
    <property type="match status" value="2"/>
</dbReference>
<sequence>MVTRARRPVLVGIDSCDGADPGDGADPRADLPDRAHLQDRADLQDGMVAAETAAAEAYRFHLPLRLACCRYPAASSRSILAQTVERLRERFPTLVMTTTAYPAANRGALADVLVEQSYDAALVVVGPRHTGGYDNLLGRWLNDRVVTHSHCPVLVAHARVACDHAACDHADCDHGTDAHRPILVGLDGSEHSDAAVPLAFEQAMLRGVPVRAVNVHCIGPRAAAETDEGGKYTVGTAQACSAELIAEALDGWPDRYPEVAVVSEPMYAPDVVSAFVAASASAPLVVVGCRGRTACTSLLPGSVSRALIHRAQCPVLVAHAHAHPRPNPRRTVAAGAGFATDRRRTRLSAVAPPAPYPHGSHHAASHLAESHLAVGWHNQWTA</sequence>
<accession>A0A8J3TCV4</accession>
<dbReference type="PANTHER" id="PTHR46268:SF6">
    <property type="entry name" value="UNIVERSAL STRESS PROTEIN UP12"/>
    <property type="match status" value="1"/>
</dbReference>
<feature type="domain" description="UspA" evidence="2">
    <location>
        <begin position="107"/>
        <end position="156"/>
    </location>
</feature>